<keyword evidence="13 16" id="KW-0234">DNA repair</keyword>
<protein>
    <recommendedName>
        <fullName evidence="16">DNA polymerase IV</fullName>
        <shortName evidence="16">Pol IV</shortName>
        <ecNumber evidence="16">2.7.7.7</ecNumber>
    </recommendedName>
</protein>
<name>A0A4V2EL23_9PSEU</name>
<dbReference type="InterPro" id="IPR053848">
    <property type="entry name" value="IMS_HHH_1"/>
</dbReference>
<dbReference type="GO" id="GO:0005829">
    <property type="term" value="C:cytosol"/>
    <property type="evidence" value="ECO:0007669"/>
    <property type="project" value="TreeGrafter"/>
</dbReference>
<evidence type="ECO:0000256" key="1">
    <source>
        <dbReference type="ARBA" id="ARBA00004496"/>
    </source>
</evidence>
<comment type="similarity">
    <text evidence="2 16">Belongs to the DNA polymerase type-Y family.</text>
</comment>
<dbReference type="RefSeq" id="WP_130479051.1">
    <property type="nucleotide sequence ID" value="NZ_SFCC01000019.1"/>
</dbReference>
<feature type="domain" description="UmuC" evidence="17">
    <location>
        <begin position="6"/>
        <end position="184"/>
    </location>
</feature>
<dbReference type="InterPro" id="IPR001126">
    <property type="entry name" value="UmuC"/>
</dbReference>
<evidence type="ECO:0000256" key="13">
    <source>
        <dbReference type="ARBA" id="ARBA00023204"/>
    </source>
</evidence>
<keyword evidence="8 16" id="KW-0479">Metal-binding</keyword>
<dbReference type="PANTHER" id="PTHR11076">
    <property type="entry name" value="DNA REPAIR POLYMERASE UMUC / TRANSFERASE FAMILY MEMBER"/>
    <property type="match status" value="1"/>
</dbReference>
<keyword evidence="3 16" id="KW-0515">Mutator protein</keyword>
<evidence type="ECO:0000256" key="15">
    <source>
        <dbReference type="ARBA" id="ARBA00049244"/>
    </source>
</evidence>
<feature type="binding site" evidence="16">
    <location>
        <position position="107"/>
    </location>
    <ligand>
        <name>Mg(2+)</name>
        <dbReference type="ChEBI" id="CHEBI:18420"/>
    </ligand>
</feature>
<dbReference type="GO" id="GO:0003684">
    <property type="term" value="F:damaged DNA binding"/>
    <property type="evidence" value="ECO:0007669"/>
    <property type="project" value="InterPro"/>
</dbReference>
<dbReference type="EC" id="2.7.7.7" evidence="16"/>
<evidence type="ECO:0000256" key="7">
    <source>
        <dbReference type="ARBA" id="ARBA00022705"/>
    </source>
</evidence>
<dbReference type="Pfam" id="PF00817">
    <property type="entry name" value="IMS"/>
    <property type="match status" value="1"/>
</dbReference>
<evidence type="ECO:0000256" key="4">
    <source>
        <dbReference type="ARBA" id="ARBA00022490"/>
    </source>
</evidence>
<keyword evidence="9 16" id="KW-0227">DNA damage</keyword>
<reference evidence="18 19" key="1">
    <citation type="submission" date="2019-02" db="EMBL/GenBank/DDBJ databases">
        <title>Draft genome sequence of Amycolatopsis sp. 8-3EHSu isolated from roots of Suaeda maritima.</title>
        <authorList>
            <person name="Duangmal K."/>
            <person name="Chantavorakit T."/>
        </authorList>
    </citation>
    <scope>NUCLEOTIDE SEQUENCE [LARGE SCALE GENOMIC DNA]</scope>
    <source>
        <strain evidence="18 19">8-3EHSu</strain>
    </source>
</reference>
<dbReference type="CDD" id="cd03586">
    <property type="entry name" value="PolY_Pol_IV_kappa"/>
    <property type="match status" value="1"/>
</dbReference>
<feature type="binding site" evidence="16">
    <location>
        <position position="10"/>
    </location>
    <ligand>
        <name>Mg(2+)</name>
        <dbReference type="ChEBI" id="CHEBI:18420"/>
    </ligand>
</feature>
<keyword evidence="10 16" id="KW-0460">Magnesium</keyword>
<dbReference type="AlphaFoldDB" id="A0A4V2EL23"/>
<evidence type="ECO:0000256" key="10">
    <source>
        <dbReference type="ARBA" id="ARBA00022842"/>
    </source>
</evidence>
<keyword evidence="6 16" id="KW-0548">Nucleotidyltransferase</keyword>
<evidence type="ECO:0000313" key="19">
    <source>
        <dbReference type="Proteomes" id="UP000292003"/>
    </source>
</evidence>
<dbReference type="HAMAP" id="MF_01113">
    <property type="entry name" value="DNApol_IV"/>
    <property type="match status" value="1"/>
</dbReference>
<dbReference type="OrthoDB" id="9808813at2"/>
<dbReference type="Proteomes" id="UP000292003">
    <property type="component" value="Unassembled WGS sequence"/>
</dbReference>
<dbReference type="InterPro" id="IPR017961">
    <property type="entry name" value="DNA_pol_Y-fam_little_finger"/>
</dbReference>
<dbReference type="GO" id="GO:0000287">
    <property type="term" value="F:magnesium ion binding"/>
    <property type="evidence" value="ECO:0007669"/>
    <property type="project" value="UniProtKB-UniRule"/>
</dbReference>
<comment type="caution">
    <text evidence="18">The sequence shown here is derived from an EMBL/GenBank/DDBJ whole genome shotgun (WGS) entry which is preliminary data.</text>
</comment>
<feature type="site" description="Substrate discrimination" evidence="16">
    <location>
        <position position="15"/>
    </location>
</feature>
<keyword evidence="11 16" id="KW-0239">DNA-directed DNA polymerase</keyword>
<evidence type="ECO:0000259" key="17">
    <source>
        <dbReference type="PROSITE" id="PS50173"/>
    </source>
</evidence>
<comment type="subunit">
    <text evidence="16">Monomer.</text>
</comment>
<evidence type="ECO:0000256" key="9">
    <source>
        <dbReference type="ARBA" id="ARBA00022763"/>
    </source>
</evidence>
<dbReference type="Gene3D" id="1.10.150.20">
    <property type="entry name" value="5' to 3' exonuclease, C-terminal subdomain"/>
    <property type="match status" value="1"/>
</dbReference>
<feature type="active site" evidence="16">
    <location>
        <position position="108"/>
    </location>
</feature>
<keyword evidence="19" id="KW-1185">Reference proteome</keyword>
<dbReference type="InterPro" id="IPR050116">
    <property type="entry name" value="DNA_polymerase-Y"/>
</dbReference>
<dbReference type="GO" id="GO:0003887">
    <property type="term" value="F:DNA-directed DNA polymerase activity"/>
    <property type="evidence" value="ECO:0007669"/>
    <property type="project" value="UniProtKB-UniRule"/>
</dbReference>
<comment type="cofactor">
    <cofactor evidence="16">
        <name>Mg(2+)</name>
        <dbReference type="ChEBI" id="CHEBI:18420"/>
    </cofactor>
    <text evidence="16">Binds 2 magnesium ions per subunit.</text>
</comment>
<keyword evidence="4 16" id="KW-0963">Cytoplasm</keyword>
<proteinExistence type="inferred from homology"/>
<dbReference type="EMBL" id="SFCC01000019">
    <property type="protein sequence ID" value="RZQ60065.1"/>
    <property type="molecule type" value="Genomic_DNA"/>
</dbReference>
<keyword evidence="12 16" id="KW-0238">DNA-binding</keyword>
<dbReference type="InterPro" id="IPR036775">
    <property type="entry name" value="DNA_pol_Y-fam_lit_finger_sf"/>
</dbReference>
<dbReference type="GO" id="GO:0006261">
    <property type="term" value="P:DNA-templated DNA replication"/>
    <property type="evidence" value="ECO:0007669"/>
    <property type="project" value="UniProtKB-UniRule"/>
</dbReference>
<evidence type="ECO:0000256" key="3">
    <source>
        <dbReference type="ARBA" id="ARBA00022457"/>
    </source>
</evidence>
<comment type="catalytic activity">
    <reaction evidence="15 16">
        <text>DNA(n) + a 2'-deoxyribonucleoside 5'-triphosphate = DNA(n+1) + diphosphate</text>
        <dbReference type="Rhea" id="RHEA:22508"/>
        <dbReference type="Rhea" id="RHEA-COMP:17339"/>
        <dbReference type="Rhea" id="RHEA-COMP:17340"/>
        <dbReference type="ChEBI" id="CHEBI:33019"/>
        <dbReference type="ChEBI" id="CHEBI:61560"/>
        <dbReference type="ChEBI" id="CHEBI:173112"/>
        <dbReference type="EC" id="2.7.7.7"/>
    </reaction>
</comment>
<gene>
    <name evidence="16" type="primary">dinB</name>
    <name evidence="18" type="ORF">EWH70_30645</name>
</gene>
<evidence type="ECO:0000313" key="18">
    <source>
        <dbReference type="EMBL" id="RZQ60065.1"/>
    </source>
</evidence>
<evidence type="ECO:0000256" key="14">
    <source>
        <dbReference type="ARBA" id="ARBA00025589"/>
    </source>
</evidence>
<evidence type="ECO:0000256" key="11">
    <source>
        <dbReference type="ARBA" id="ARBA00022932"/>
    </source>
</evidence>
<dbReference type="NCBIfam" id="NF002883">
    <property type="entry name" value="PRK03352.1"/>
    <property type="match status" value="1"/>
</dbReference>
<organism evidence="18 19">
    <name type="scientific">Amycolatopsis suaedae</name>
    <dbReference type="NCBI Taxonomy" id="2510978"/>
    <lineage>
        <taxon>Bacteria</taxon>
        <taxon>Bacillati</taxon>
        <taxon>Actinomycetota</taxon>
        <taxon>Actinomycetes</taxon>
        <taxon>Pseudonocardiales</taxon>
        <taxon>Pseudonocardiaceae</taxon>
        <taxon>Amycolatopsis</taxon>
    </lineage>
</organism>
<comment type="subcellular location">
    <subcellularLocation>
        <location evidence="1 16">Cytoplasm</location>
    </subcellularLocation>
</comment>
<dbReference type="InterPro" id="IPR043502">
    <property type="entry name" value="DNA/RNA_pol_sf"/>
</dbReference>
<dbReference type="PROSITE" id="PS50173">
    <property type="entry name" value="UMUC"/>
    <property type="match status" value="1"/>
</dbReference>
<dbReference type="Pfam" id="PF11799">
    <property type="entry name" value="IMS_C"/>
    <property type="match status" value="1"/>
</dbReference>
<evidence type="ECO:0000256" key="5">
    <source>
        <dbReference type="ARBA" id="ARBA00022679"/>
    </source>
</evidence>
<keyword evidence="5 16" id="KW-0808">Transferase</keyword>
<evidence type="ECO:0000256" key="6">
    <source>
        <dbReference type="ARBA" id="ARBA00022695"/>
    </source>
</evidence>
<dbReference type="GO" id="GO:0009432">
    <property type="term" value="P:SOS response"/>
    <property type="evidence" value="ECO:0007669"/>
    <property type="project" value="TreeGrafter"/>
</dbReference>
<dbReference type="Gene3D" id="3.30.1490.100">
    <property type="entry name" value="DNA polymerase, Y-family, little finger domain"/>
    <property type="match status" value="1"/>
</dbReference>
<dbReference type="Gene3D" id="3.40.1170.60">
    <property type="match status" value="1"/>
</dbReference>
<dbReference type="InterPro" id="IPR022880">
    <property type="entry name" value="DNApol_IV"/>
</dbReference>
<evidence type="ECO:0000256" key="8">
    <source>
        <dbReference type="ARBA" id="ARBA00022723"/>
    </source>
</evidence>
<dbReference type="SUPFAM" id="SSF100879">
    <property type="entry name" value="Lesion bypass DNA polymerase (Y-family), little finger domain"/>
    <property type="match status" value="1"/>
</dbReference>
<dbReference type="Pfam" id="PF21999">
    <property type="entry name" value="IMS_HHH_1"/>
    <property type="match status" value="1"/>
</dbReference>
<comment type="function">
    <text evidence="14 16">Poorly processive, error-prone DNA polymerase involved in untargeted mutagenesis. Copies undamaged DNA at stalled replication forks, which arise in vivo from mismatched or misaligned primer ends. These misaligned primers can be extended by PolIV. Exhibits no 3'-5' exonuclease (proofreading) activity. May be involved in translesional synthesis, in conjunction with the beta clamp from PolIII.</text>
</comment>
<dbReference type="GO" id="GO:0006281">
    <property type="term" value="P:DNA repair"/>
    <property type="evidence" value="ECO:0007669"/>
    <property type="project" value="UniProtKB-UniRule"/>
</dbReference>
<dbReference type="GO" id="GO:0042276">
    <property type="term" value="P:error-prone translesion synthesis"/>
    <property type="evidence" value="ECO:0007669"/>
    <property type="project" value="TreeGrafter"/>
</dbReference>
<dbReference type="FunFam" id="3.40.1170.60:FF:000001">
    <property type="entry name" value="DNA polymerase IV"/>
    <property type="match status" value="1"/>
</dbReference>
<dbReference type="Gene3D" id="3.30.70.270">
    <property type="match status" value="1"/>
</dbReference>
<evidence type="ECO:0000256" key="2">
    <source>
        <dbReference type="ARBA" id="ARBA00010945"/>
    </source>
</evidence>
<sequence length="345" mass="37346">MTGGWVLHVDLDQFLAAVEQARHPELRGKPVVIGGNGDPTERAVVATASYEAREFGIQSGMPLRTAAKRCPEAIFLPSDAPAYEEVSERVMAALRGLDVVVEVIGWDEAFLGVRTGDPEAFAALVRDTVREATGLSCSVGIGDNKLRAKIATGFAKPAGIYRLTRDNWVEVMADRPTDALWGIGGKTSRKLAEMGVGTVAQLARSSPETLAARFGPRMGPWYRTLALGAGDPEVTATPWIARSRSRETTFQRNLTEPGQISEQVAALARRVTQDVLDEGRPAVRVAVKVRFAPFITQTRSMTLPEPTTSAGDIERAALTVLEKFESGRPVRLLGVRAEFEPPPED</sequence>
<dbReference type="InterPro" id="IPR043128">
    <property type="entry name" value="Rev_trsase/Diguanyl_cyclase"/>
</dbReference>
<dbReference type="SUPFAM" id="SSF56672">
    <property type="entry name" value="DNA/RNA polymerases"/>
    <property type="match status" value="1"/>
</dbReference>
<keyword evidence="7 16" id="KW-0235">DNA replication</keyword>
<dbReference type="PANTHER" id="PTHR11076:SF33">
    <property type="entry name" value="DNA POLYMERASE KAPPA"/>
    <property type="match status" value="1"/>
</dbReference>
<accession>A0A4V2EL23</accession>
<evidence type="ECO:0000256" key="16">
    <source>
        <dbReference type="HAMAP-Rule" id="MF_01113"/>
    </source>
</evidence>
<evidence type="ECO:0000256" key="12">
    <source>
        <dbReference type="ARBA" id="ARBA00023125"/>
    </source>
</evidence>